<dbReference type="VEuPathDB" id="FungiDB:HGUI_00488"/>
<dbReference type="Pfam" id="PF00488">
    <property type="entry name" value="MutS_V"/>
    <property type="match status" value="1"/>
</dbReference>
<feature type="coiled-coil region" evidence="6">
    <location>
        <begin position="498"/>
        <end position="525"/>
    </location>
</feature>
<dbReference type="Gene3D" id="1.10.1420.10">
    <property type="match status" value="2"/>
</dbReference>
<dbReference type="GO" id="GO:0006312">
    <property type="term" value="P:mitotic recombination"/>
    <property type="evidence" value="ECO:0007669"/>
    <property type="project" value="TreeGrafter"/>
</dbReference>
<dbReference type="InterPro" id="IPR011184">
    <property type="entry name" value="DNA_mismatch_repair_Msh2"/>
</dbReference>
<feature type="domain" description="DNA mismatch repair proteins mutS family" evidence="7">
    <location>
        <begin position="777"/>
        <end position="793"/>
    </location>
</feature>
<reference evidence="9" key="1">
    <citation type="submission" date="2016-11" db="EMBL/GenBank/DDBJ databases">
        <authorList>
            <person name="Guldener U."/>
        </authorList>
    </citation>
    <scope>NUCLEOTIDE SEQUENCE [LARGE SCALE GENOMIC DNA]</scope>
</reference>
<dbReference type="InterPro" id="IPR000432">
    <property type="entry name" value="DNA_mismatch_repair_MutS_C"/>
</dbReference>
<organism evidence="8 9">
    <name type="scientific">Hanseniaspora guilliermondii</name>
    <dbReference type="NCBI Taxonomy" id="56406"/>
    <lineage>
        <taxon>Eukaryota</taxon>
        <taxon>Fungi</taxon>
        <taxon>Dikarya</taxon>
        <taxon>Ascomycota</taxon>
        <taxon>Saccharomycotina</taxon>
        <taxon>Saccharomycetes</taxon>
        <taxon>Saccharomycodales</taxon>
        <taxon>Saccharomycodaceae</taxon>
        <taxon>Hanseniaspora</taxon>
    </lineage>
</organism>
<dbReference type="InterPro" id="IPR027417">
    <property type="entry name" value="P-loop_NTPase"/>
</dbReference>
<dbReference type="PROSITE" id="PS00486">
    <property type="entry name" value="DNA_MISMATCH_REPAIR_2"/>
    <property type="match status" value="1"/>
</dbReference>
<dbReference type="AlphaFoldDB" id="A0A1L0AVZ7"/>
<evidence type="ECO:0000313" key="8">
    <source>
        <dbReference type="EMBL" id="SGZ38288.1"/>
    </source>
</evidence>
<dbReference type="OrthoDB" id="295033at2759"/>
<keyword evidence="3" id="KW-0067">ATP-binding</keyword>
<gene>
    <name evidence="8" type="ORF">HGUI_00488</name>
</gene>
<dbReference type="InterPro" id="IPR007696">
    <property type="entry name" value="DNA_mismatch_repair_MutS_core"/>
</dbReference>
<evidence type="ECO:0000256" key="1">
    <source>
        <dbReference type="ARBA" id="ARBA00006271"/>
    </source>
</evidence>
<dbReference type="SUPFAM" id="SSF48334">
    <property type="entry name" value="DNA repair protein MutS, domain III"/>
    <property type="match status" value="1"/>
</dbReference>
<evidence type="ECO:0000256" key="5">
    <source>
        <dbReference type="ARBA" id="ARBA00023204"/>
    </source>
</evidence>
<dbReference type="InterPro" id="IPR007861">
    <property type="entry name" value="DNA_mismatch_repair_MutS_clamp"/>
</dbReference>
<dbReference type="Pfam" id="PF05192">
    <property type="entry name" value="MutS_III"/>
    <property type="match status" value="1"/>
</dbReference>
<keyword evidence="5" id="KW-0227">DNA damage</keyword>
<dbReference type="Pfam" id="PF05190">
    <property type="entry name" value="MutS_IV"/>
    <property type="match status" value="1"/>
</dbReference>
<dbReference type="InterPro" id="IPR036678">
    <property type="entry name" value="MutS_con_dom_sf"/>
</dbReference>
<evidence type="ECO:0000256" key="4">
    <source>
        <dbReference type="ARBA" id="ARBA00023125"/>
    </source>
</evidence>
<dbReference type="Gene3D" id="3.30.420.110">
    <property type="entry name" value="MutS, connector domain"/>
    <property type="match status" value="1"/>
</dbReference>
<accession>A0A1L0AVZ7</accession>
<evidence type="ECO:0000259" key="7">
    <source>
        <dbReference type="PROSITE" id="PS00486"/>
    </source>
</evidence>
<dbReference type="PANTHER" id="PTHR11361:SF35">
    <property type="entry name" value="DNA MISMATCH REPAIR PROTEIN MSH2"/>
    <property type="match status" value="1"/>
</dbReference>
<dbReference type="GO" id="GO:0030983">
    <property type="term" value="F:mismatched DNA binding"/>
    <property type="evidence" value="ECO:0007669"/>
    <property type="project" value="InterPro"/>
</dbReference>
<proteinExistence type="inferred from homology"/>
<dbReference type="InterPro" id="IPR036187">
    <property type="entry name" value="DNA_mismatch_repair_MutS_sf"/>
</dbReference>
<keyword evidence="2" id="KW-0547">Nucleotide-binding</keyword>
<keyword evidence="9" id="KW-1185">Reference proteome</keyword>
<evidence type="ECO:0000256" key="3">
    <source>
        <dbReference type="ARBA" id="ARBA00022840"/>
    </source>
</evidence>
<dbReference type="Gene3D" id="3.40.50.300">
    <property type="entry name" value="P-loop containing nucleotide triphosphate hydrolases"/>
    <property type="match status" value="1"/>
</dbReference>
<comment type="similarity">
    <text evidence="1">Belongs to the DNA mismatch repair MutS family.</text>
</comment>
<dbReference type="PIRSF" id="PIRSF005813">
    <property type="entry name" value="MSH2"/>
    <property type="match status" value="1"/>
</dbReference>
<evidence type="ECO:0000313" key="9">
    <source>
        <dbReference type="Proteomes" id="UP000183365"/>
    </source>
</evidence>
<keyword evidence="4" id="KW-0238">DNA-binding</keyword>
<dbReference type="GO" id="GO:0032301">
    <property type="term" value="C:MutSalpha complex"/>
    <property type="evidence" value="ECO:0007669"/>
    <property type="project" value="TreeGrafter"/>
</dbReference>
<evidence type="ECO:0000256" key="2">
    <source>
        <dbReference type="ARBA" id="ARBA00022741"/>
    </source>
</evidence>
<name>A0A1L0AVZ7_9ASCO</name>
<dbReference type="PANTHER" id="PTHR11361">
    <property type="entry name" value="DNA MISMATCH REPAIR PROTEIN MUTS FAMILY MEMBER"/>
    <property type="match status" value="1"/>
</dbReference>
<dbReference type="SUPFAM" id="SSF52540">
    <property type="entry name" value="P-loop containing nucleoside triphosphate hydrolases"/>
    <property type="match status" value="1"/>
</dbReference>
<dbReference type="GO" id="GO:0006298">
    <property type="term" value="P:mismatch repair"/>
    <property type="evidence" value="ECO:0007669"/>
    <property type="project" value="InterPro"/>
</dbReference>
<dbReference type="Proteomes" id="UP000183365">
    <property type="component" value="Unassembled WGS sequence"/>
</dbReference>
<sequence length="957" mass="108723">MSSIVPELKFPDERSKTLYFNESKKKCFDVMDMKRIIINEAHKDVFVLFNSHADRACEVVYKTVGPQKTHQSQRYVTLSLVNFEKFIKHVLNDGGKVLVYDHDWREVLEASIGNSEGLESRYGIDMTAGDQDEVQAVVMALKVEMDMKNGETWTIGCTFINQTLNVLGFSTFEDLPDFFNNLETILIQLGVKELIIPSNIANSISNTFKQVVENCHCLLSTSARGDFDYNDATSVSISSLVDDDMDTILKLENHPHAHLLKSTLQGLIKYLNLSTVSSSSYKKYDLVEYSLSQYMKMDQSTVTSLNLFSDDLMDDQNNMIAQSMTTSLYQLLNKTTTLQGSRVLKTWMKQPLVDKTSIDERLDIVEFFNNNPELRSNLRLNVLPKLTDIYKLFKKLSKFKVSRSQAIELTTSQLDPAMEEILKIYDYINVIPEILEFLNDAISEEDDDRDSKVKDLIFNKFVKPLTTIMNPLSKPVQIVDTYIDVEHFIKENEIKFVLSDDDSEIKKLQESIEATKQRLERIFEEVCDLMDPKTAKKIKMETEYNNIGYCMKIPRSDGDKLKVLTKIGYTELSIVKAGIYFQTREMTDLNKKLYQMKQTMKESQIDIVSEMLVVFKSYYPLLMKLQSIIGTMDVLLTFSYVSIEQATIPYTRPIINKMGCGGTEVHKARHPLLEVNEGVTSRVIPNNISFASNSSKLKILTGPNMGGKSTYLRTIATCQLFAQIGCFIPADENSQVVLVDGIFSRIGSGDCQYLGLSTFMVEMLQMSSILKSSTENSLVLVDELGRGTSTYDGFAIAAGILKKLKSINCECIFATHFHELSDIDESIENLKMLSHTKRGNVLNEDEDKKEITLLYKVGKGKAGESFGINVLEYIGFNEKIIGIAKRKLKELEEDNDTDLNTVKDNINVDTPGKKKIKLQLSKEQILNILKRWKAELQGKEITKEIAHDLLHDLVNEQ</sequence>
<dbReference type="GO" id="GO:0005524">
    <property type="term" value="F:ATP binding"/>
    <property type="evidence" value="ECO:0007669"/>
    <property type="project" value="UniProtKB-KW"/>
</dbReference>
<protein>
    <recommendedName>
        <fullName evidence="7">DNA mismatch repair proteins mutS family domain-containing protein</fullName>
    </recommendedName>
</protein>
<dbReference type="EMBL" id="FQNF01000006">
    <property type="protein sequence ID" value="SGZ38288.1"/>
    <property type="molecule type" value="Genomic_DNA"/>
</dbReference>
<dbReference type="SMART" id="SM00534">
    <property type="entry name" value="MUTSac"/>
    <property type="match status" value="1"/>
</dbReference>
<evidence type="ECO:0000256" key="6">
    <source>
        <dbReference type="SAM" id="Coils"/>
    </source>
</evidence>
<dbReference type="InterPro" id="IPR045076">
    <property type="entry name" value="MutS"/>
</dbReference>
<keyword evidence="5" id="KW-0234">DNA repair</keyword>
<keyword evidence="6" id="KW-0175">Coiled coil</keyword>
<dbReference type="GO" id="GO:0140664">
    <property type="term" value="F:ATP-dependent DNA damage sensor activity"/>
    <property type="evidence" value="ECO:0007669"/>
    <property type="project" value="InterPro"/>
</dbReference>
<dbReference type="SMART" id="SM00533">
    <property type="entry name" value="MUTSd"/>
    <property type="match status" value="1"/>
</dbReference>